<dbReference type="PROSITE" id="PS51257">
    <property type="entry name" value="PROKAR_LIPOPROTEIN"/>
    <property type="match status" value="1"/>
</dbReference>
<comment type="caution">
    <text evidence="2">The sequence shown here is derived from an EMBL/GenBank/DDBJ whole genome shotgun (WGS) entry which is preliminary data.</text>
</comment>
<protein>
    <recommendedName>
        <fullName evidence="4">DUF3221 domain-containing protein</fullName>
    </recommendedName>
</protein>
<feature type="signal peptide" evidence="1">
    <location>
        <begin position="1"/>
        <end position="18"/>
    </location>
</feature>
<evidence type="ECO:0008006" key="4">
    <source>
        <dbReference type="Google" id="ProtNLM"/>
    </source>
</evidence>
<dbReference type="OrthoDB" id="2947971at2"/>
<dbReference type="RefSeq" id="WP_138602842.1">
    <property type="nucleotide sequence ID" value="NZ_VCIA01000001.1"/>
</dbReference>
<gene>
    <name evidence="2" type="ORF">FFL34_07305</name>
</gene>
<keyword evidence="1" id="KW-0732">Signal</keyword>
<proteinExistence type="predicted"/>
<organism evidence="2 3">
    <name type="scientific">Lentibacillus cibarius</name>
    <dbReference type="NCBI Taxonomy" id="2583219"/>
    <lineage>
        <taxon>Bacteria</taxon>
        <taxon>Bacillati</taxon>
        <taxon>Bacillota</taxon>
        <taxon>Bacilli</taxon>
        <taxon>Bacillales</taxon>
        <taxon>Bacillaceae</taxon>
        <taxon>Lentibacillus</taxon>
    </lineage>
</organism>
<sequence>MKRLIVLLILIFTMTACSSSNEEKTAGIVFGEIVGENELEAINVFELGEKVNFLVETESNLGVEQVDVQLNIMNPDKSEWEKVTSSSLPTNPESNQIMNGLDGSIFEQLGPGAYQLEVKYKDQTVKGDFVVEE</sequence>
<feature type="chain" id="PRO_5038578622" description="DUF3221 domain-containing protein" evidence="1">
    <location>
        <begin position="19"/>
        <end position="133"/>
    </location>
</feature>
<evidence type="ECO:0000313" key="2">
    <source>
        <dbReference type="EMBL" id="TMN21945.1"/>
    </source>
</evidence>
<evidence type="ECO:0000313" key="3">
    <source>
        <dbReference type="Proteomes" id="UP000306980"/>
    </source>
</evidence>
<evidence type="ECO:0000256" key="1">
    <source>
        <dbReference type="SAM" id="SignalP"/>
    </source>
</evidence>
<accession>A0A5S3QJA4</accession>
<name>A0A5S3QJA4_9BACI</name>
<reference evidence="2 3" key="1">
    <citation type="submission" date="2019-05" db="EMBL/GenBank/DDBJ databases">
        <title>Genomic analysis of Lentibacillus sp. NKC220-2.</title>
        <authorList>
            <person name="Oh Y.J."/>
        </authorList>
    </citation>
    <scope>NUCLEOTIDE SEQUENCE [LARGE SCALE GENOMIC DNA]</scope>
    <source>
        <strain evidence="2 3">NKC220-2</strain>
    </source>
</reference>
<dbReference type="Proteomes" id="UP000306980">
    <property type="component" value="Unassembled WGS sequence"/>
</dbReference>
<dbReference type="EMBL" id="VCIA01000001">
    <property type="protein sequence ID" value="TMN21945.1"/>
    <property type="molecule type" value="Genomic_DNA"/>
</dbReference>
<dbReference type="AlphaFoldDB" id="A0A5S3QJA4"/>